<evidence type="ECO:0000313" key="1">
    <source>
        <dbReference type="EMBL" id="KAJ1680204.1"/>
    </source>
</evidence>
<proteinExistence type="predicted"/>
<reference evidence="1" key="1">
    <citation type="submission" date="2022-06" db="EMBL/GenBank/DDBJ databases">
        <title>Phylogenomic reconstructions and comparative analyses of Kickxellomycotina fungi.</title>
        <authorList>
            <person name="Reynolds N.K."/>
            <person name="Stajich J.E."/>
            <person name="Barry K."/>
            <person name="Grigoriev I.V."/>
            <person name="Crous P."/>
            <person name="Smith M.E."/>
        </authorList>
    </citation>
    <scope>NUCLEOTIDE SEQUENCE</scope>
    <source>
        <strain evidence="1">RSA 2271</strain>
    </source>
</reference>
<evidence type="ECO:0000313" key="2">
    <source>
        <dbReference type="Proteomes" id="UP001145114"/>
    </source>
</evidence>
<comment type="caution">
    <text evidence="1">The sequence shown here is derived from an EMBL/GenBank/DDBJ whole genome shotgun (WGS) entry which is preliminary data.</text>
</comment>
<keyword evidence="2" id="KW-1185">Reference proteome</keyword>
<gene>
    <name evidence="1" type="ORF">EV182_000493</name>
</gene>
<dbReference type="Proteomes" id="UP001145114">
    <property type="component" value="Unassembled WGS sequence"/>
</dbReference>
<feature type="non-terminal residue" evidence="1">
    <location>
        <position position="1"/>
    </location>
</feature>
<sequence length="151" mass="17793">LWAMISPLLDKRVAEKVCFAKTLDDIREHINDDQIPKYLGGGNSFEFVYDPPTDEDHKQMLDADARKQAVDRYREVCEKFEAATKEWCKATESPDSEEDGKERDPSLEREQLAKQVVDTYLEVDLRTRRRTYYHRQNMLSYDRSVPLTMKL</sequence>
<accession>A0ACC1HUG2</accession>
<organism evidence="1 2">
    <name type="scientific">Spiromyces aspiralis</name>
    <dbReference type="NCBI Taxonomy" id="68401"/>
    <lineage>
        <taxon>Eukaryota</taxon>
        <taxon>Fungi</taxon>
        <taxon>Fungi incertae sedis</taxon>
        <taxon>Zoopagomycota</taxon>
        <taxon>Kickxellomycotina</taxon>
        <taxon>Kickxellomycetes</taxon>
        <taxon>Kickxellales</taxon>
        <taxon>Kickxellaceae</taxon>
        <taxon>Spiromyces</taxon>
    </lineage>
</organism>
<name>A0ACC1HUG2_9FUNG</name>
<dbReference type="EMBL" id="JAMZIH010000023">
    <property type="protein sequence ID" value="KAJ1680204.1"/>
    <property type="molecule type" value="Genomic_DNA"/>
</dbReference>
<protein>
    <submittedName>
        <fullName evidence="1">Uncharacterized protein</fullName>
    </submittedName>
</protein>